<gene>
    <name evidence="2" type="primary">44</name>
    <name evidence="2" type="ORF">SEA_CHEWYVIII_44</name>
</gene>
<dbReference type="KEGG" id="vg:80018743"/>
<dbReference type="RefSeq" id="YP_010754161.1">
    <property type="nucleotide sequence ID" value="NC_073456.1"/>
</dbReference>
<name>A0A1C9EI75_9CAUD</name>
<feature type="region of interest" description="Disordered" evidence="1">
    <location>
        <begin position="58"/>
        <end position="94"/>
    </location>
</feature>
<evidence type="ECO:0000313" key="3">
    <source>
        <dbReference type="Proteomes" id="UP000221751"/>
    </source>
</evidence>
<reference evidence="3" key="1">
    <citation type="submission" date="2016-07" db="EMBL/GenBank/DDBJ databases">
        <authorList>
            <person name="Florea S."/>
            <person name="Webb J.S."/>
            <person name="Jaromczyk J."/>
            <person name="Schardl C.L."/>
        </authorList>
    </citation>
    <scope>NUCLEOTIDE SEQUENCE [LARGE SCALE GENOMIC DNA]</scope>
</reference>
<dbReference type="EMBL" id="KX557288">
    <property type="protein sequence ID" value="AON97466.1"/>
    <property type="molecule type" value="Genomic_DNA"/>
</dbReference>
<protein>
    <submittedName>
        <fullName evidence="2">Head-to-tail connector protein</fullName>
    </submittedName>
</protein>
<proteinExistence type="predicted"/>
<keyword evidence="3" id="KW-1185">Reference proteome</keyword>
<dbReference type="GeneID" id="80018743"/>
<feature type="compositionally biased region" description="Basic and acidic residues" evidence="1">
    <location>
        <begin position="77"/>
        <end position="86"/>
    </location>
</feature>
<accession>A0A1C9EI75</accession>
<evidence type="ECO:0000313" key="2">
    <source>
        <dbReference type="EMBL" id="AON97466.1"/>
    </source>
</evidence>
<organism evidence="2 3">
    <name type="scientific">Rhodococcus phage ChewyVIII</name>
    <dbReference type="NCBI Taxonomy" id="1887657"/>
    <lineage>
        <taxon>Viruses</taxon>
        <taxon>Duplodnaviria</taxon>
        <taxon>Heunggongvirae</taxon>
        <taxon>Uroviricota</taxon>
        <taxon>Caudoviricetes</taxon>
        <taxon>Chewyvirus</taxon>
        <taxon>Chewyvirus chewyVIII</taxon>
    </lineage>
</organism>
<sequence length="141" mass="15485">MAKKKLIHSIVLRKSPADFPESFQAGELLPDWAEARVGNQAHLFEAGDDPYETIVTPKPADKDEDDPDNFEVIPQTNHDEDHRDDTPELEVPSRAASKVAWTAFAQKAKELGADIELDGSEDRDALIAKVEAAGVIPPKES</sequence>
<evidence type="ECO:0000256" key="1">
    <source>
        <dbReference type="SAM" id="MobiDB-lite"/>
    </source>
</evidence>
<dbReference type="Proteomes" id="UP000221751">
    <property type="component" value="Segment"/>
</dbReference>